<evidence type="ECO:0000256" key="1">
    <source>
        <dbReference type="ARBA" id="ARBA00002343"/>
    </source>
</evidence>
<dbReference type="SUPFAM" id="SSF50978">
    <property type="entry name" value="WD40 repeat-like"/>
    <property type="match status" value="1"/>
</dbReference>
<dbReference type="PANTHER" id="PTHR22838">
    <property type="entry name" value="WD REPEAT PROTEIN 26-RELATED"/>
    <property type="match status" value="1"/>
</dbReference>
<comment type="function">
    <text evidence="1">Involved in the proteasome-dependent degradation of fructose-1,6-bisphosphatase.</text>
</comment>
<reference evidence="7" key="1">
    <citation type="submission" date="2022-10" db="EMBL/GenBank/DDBJ databases">
        <title>Determination and structural analysis of whole genome sequence of Sarocladium strictum F4-1.</title>
        <authorList>
            <person name="Hu L."/>
            <person name="Jiang Y."/>
        </authorList>
    </citation>
    <scope>NUCLEOTIDE SEQUENCE</scope>
    <source>
        <strain evidence="7">F4-1</strain>
    </source>
</reference>
<keyword evidence="8" id="KW-1185">Reference proteome</keyword>
<dbReference type="InterPro" id="IPR051350">
    <property type="entry name" value="WD_repeat-ST_regulator"/>
</dbReference>
<feature type="compositionally biased region" description="Polar residues" evidence="5">
    <location>
        <begin position="50"/>
        <end position="65"/>
    </location>
</feature>
<gene>
    <name evidence="7" type="ORF">NLU13_1870</name>
</gene>
<dbReference type="InterPro" id="IPR006595">
    <property type="entry name" value="CTLH_C"/>
</dbReference>
<name>A0AA39LCS1_SARSR</name>
<feature type="repeat" description="WD" evidence="4">
    <location>
        <begin position="333"/>
        <end position="374"/>
    </location>
</feature>
<evidence type="ECO:0000313" key="8">
    <source>
        <dbReference type="Proteomes" id="UP001175261"/>
    </source>
</evidence>
<dbReference type="PROSITE" id="PS50896">
    <property type="entry name" value="LISH"/>
    <property type="match status" value="1"/>
</dbReference>
<dbReference type="CDD" id="cd00200">
    <property type="entry name" value="WD40"/>
    <property type="match status" value="1"/>
</dbReference>
<dbReference type="InterPro" id="IPR036322">
    <property type="entry name" value="WD40_repeat_dom_sf"/>
</dbReference>
<evidence type="ECO:0000256" key="5">
    <source>
        <dbReference type="SAM" id="MobiDB-lite"/>
    </source>
</evidence>
<protein>
    <recommendedName>
        <fullName evidence="6">CTLH domain-containing protein</fullName>
    </recommendedName>
</protein>
<feature type="domain" description="CTLH" evidence="6">
    <location>
        <begin position="106"/>
        <end position="176"/>
    </location>
</feature>
<evidence type="ECO:0000256" key="2">
    <source>
        <dbReference type="ARBA" id="ARBA00022574"/>
    </source>
</evidence>
<evidence type="ECO:0000256" key="4">
    <source>
        <dbReference type="PROSITE-ProRule" id="PRU00221"/>
    </source>
</evidence>
<evidence type="ECO:0000313" key="7">
    <source>
        <dbReference type="EMBL" id="KAK0392375.1"/>
    </source>
</evidence>
<keyword evidence="3" id="KW-0677">Repeat</keyword>
<keyword evidence="2 4" id="KW-0853">WD repeat</keyword>
<dbReference type="PANTHER" id="PTHR22838:SF0">
    <property type="entry name" value="WD REPEAT-CONTAINING PROTEIN 26"/>
    <property type="match status" value="1"/>
</dbReference>
<evidence type="ECO:0000256" key="3">
    <source>
        <dbReference type="ARBA" id="ARBA00022737"/>
    </source>
</evidence>
<dbReference type="Pfam" id="PF23627">
    <property type="entry name" value="LisH_WDR26"/>
    <property type="match status" value="1"/>
</dbReference>
<feature type="compositionally biased region" description="Polar residues" evidence="5">
    <location>
        <begin position="12"/>
        <end position="25"/>
    </location>
</feature>
<dbReference type="PROSITE" id="PS50897">
    <property type="entry name" value="CTLH"/>
    <property type="match status" value="1"/>
</dbReference>
<dbReference type="InterPro" id="IPR001680">
    <property type="entry name" value="WD40_rpt"/>
</dbReference>
<dbReference type="Pfam" id="PF00400">
    <property type="entry name" value="WD40"/>
    <property type="match status" value="4"/>
</dbReference>
<proteinExistence type="predicted"/>
<dbReference type="GO" id="GO:0043161">
    <property type="term" value="P:proteasome-mediated ubiquitin-dependent protein catabolic process"/>
    <property type="evidence" value="ECO:0007669"/>
    <property type="project" value="TreeGrafter"/>
</dbReference>
<feature type="region of interest" description="Disordered" evidence="5">
    <location>
        <begin position="1"/>
        <end position="71"/>
    </location>
</feature>
<dbReference type="PROSITE" id="PS50082">
    <property type="entry name" value="WD_REPEATS_2"/>
    <property type="match status" value="3"/>
</dbReference>
<dbReference type="Proteomes" id="UP001175261">
    <property type="component" value="Unassembled WGS sequence"/>
</dbReference>
<accession>A0AA39LCS1</accession>
<sequence length="606" mass="65834">MPAGEGVDLTSILESNGTTGSQANGADSAGQRTGAGGVTNGRHKDGAVANGSSNGEKRLSGQNRPDGSYHGHNREEVTRLLIQALSDMGYQSAAESVSRDSGFSLESPTVAAFRSAVLSGSWGDAEQLLQGASASEADGEDGNGLVLASGSDRTAMRLWLRQQKFLELLESRETSRALAVLRAEITPICNDQTKISLLSGLVMCSSTADLRMKADWDGAEGNSRQLLLSELSKCISPSVMLPENRLATLLQQVKQSQVDTCMYHTAPLSPSLYADHMCDRRNFPTEVALELPELAGEVWQIQFSPDGKRLAACGSPDQVIIWSTDTFSVVQTLDHHDGGVGNIAWSPDGTMLVTCSQDKYARLWNANAGTLIKKLRRFDEPVSGCVWASDSRSLVIGTLDRSQSLCTFTLNDDEVQNWGKKHRVQDLCGSRNGRYLVAVDDQHTIHVYNAVTKELEYDMELKARPTSVSISHDSKHLLVNKRDGEAQLIDIATREPLKKFLGHTGGDFVIRSAFGGANESFVISGSEDGNILIWHKNIGACVERLSGHIPRTNAVAWNPSDACMLASCGDDEHVKIWTNKARAWEIRARRPRSSNGWRIPEEGPAS</sequence>
<dbReference type="InterPro" id="IPR015943">
    <property type="entry name" value="WD40/YVTN_repeat-like_dom_sf"/>
</dbReference>
<organism evidence="7 8">
    <name type="scientific">Sarocladium strictum</name>
    <name type="common">Black bundle disease fungus</name>
    <name type="synonym">Acremonium strictum</name>
    <dbReference type="NCBI Taxonomy" id="5046"/>
    <lineage>
        <taxon>Eukaryota</taxon>
        <taxon>Fungi</taxon>
        <taxon>Dikarya</taxon>
        <taxon>Ascomycota</taxon>
        <taxon>Pezizomycotina</taxon>
        <taxon>Sordariomycetes</taxon>
        <taxon>Hypocreomycetidae</taxon>
        <taxon>Hypocreales</taxon>
        <taxon>Sarocladiaceae</taxon>
        <taxon>Sarocladium</taxon>
    </lineage>
</organism>
<feature type="repeat" description="WD" evidence="4">
    <location>
        <begin position="291"/>
        <end position="332"/>
    </location>
</feature>
<dbReference type="PROSITE" id="PS50294">
    <property type="entry name" value="WD_REPEATS_REGION"/>
    <property type="match status" value="2"/>
</dbReference>
<dbReference type="Gene3D" id="2.130.10.10">
    <property type="entry name" value="YVTN repeat-like/Quinoprotein amine dehydrogenase"/>
    <property type="match status" value="1"/>
</dbReference>
<feature type="repeat" description="WD" evidence="4">
    <location>
        <begin position="545"/>
        <end position="577"/>
    </location>
</feature>
<dbReference type="SMART" id="SM00320">
    <property type="entry name" value="WD40"/>
    <property type="match status" value="7"/>
</dbReference>
<evidence type="ECO:0000259" key="6">
    <source>
        <dbReference type="PROSITE" id="PS50897"/>
    </source>
</evidence>
<comment type="caution">
    <text evidence="7">The sequence shown here is derived from an EMBL/GenBank/DDBJ whole genome shotgun (WGS) entry which is preliminary data.</text>
</comment>
<dbReference type="SMART" id="SM00668">
    <property type="entry name" value="CTLH"/>
    <property type="match status" value="1"/>
</dbReference>
<dbReference type="AlphaFoldDB" id="A0AA39LCS1"/>
<dbReference type="EMBL" id="JAPDFR010000001">
    <property type="protein sequence ID" value="KAK0392375.1"/>
    <property type="molecule type" value="Genomic_DNA"/>
</dbReference>
<dbReference type="GO" id="GO:0034657">
    <property type="term" value="C:GID complex"/>
    <property type="evidence" value="ECO:0007669"/>
    <property type="project" value="TreeGrafter"/>
</dbReference>
<dbReference type="InterPro" id="IPR006594">
    <property type="entry name" value="LisH"/>
</dbReference>